<accession>A0A2K6TUW0</accession>
<dbReference type="PANTHER" id="PTHR28554">
    <property type="entry name" value="39S RIBOSOMAL PROTEIN L45, MITOCHONDRIAL"/>
    <property type="match status" value="1"/>
</dbReference>
<organism evidence="11 12">
    <name type="scientific">Saimiri boliviensis boliviensis</name>
    <name type="common">Bolivian squirrel monkey</name>
    <dbReference type="NCBI Taxonomy" id="39432"/>
    <lineage>
        <taxon>Eukaryota</taxon>
        <taxon>Metazoa</taxon>
        <taxon>Chordata</taxon>
        <taxon>Craniata</taxon>
        <taxon>Vertebrata</taxon>
        <taxon>Euteleostomi</taxon>
        <taxon>Mammalia</taxon>
        <taxon>Eutheria</taxon>
        <taxon>Euarchontoglires</taxon>
        <taxon>Primates</taxon>
        <taxon>Haplorrhini</taxon>
        <taxon>Platyrrhini</taxon>
        <taxon>Cebidae</taxon>
        <taxon>Saimiriinae</taxon>
        <taxon>Saimiri</taxon>
    </lineage>
</organism>
<dbReference type="AlphaFoldDB" id="A0A2K6TUW0"/>
<evidence type="ECO:0000256" key="2">
    <source>
        <dbReference type="ARBA" id="ARBA00022946"/>
    </source>
</evidence>
<keyword evidence="5" id="KW-0687">Ribonucleoprotein</keyword>
<reference evidence="11" key="2">
    <citation type="submission" date="2025-09" db="UniProtKB">
        <authorList>
            <consortium name="Ensembl"/>
        </authorList>
    </citation>
    <scope>IDENTIFICATION</scope>
</reference>
<evidence type="ECO:0000256" key="8">
    <source>
        <dbReference type="ARBA" id="ARBA00043031"/>
    </source>
</evidence>
<dbReference type="PANTHER" id="PTHR28554:SF1">
    <property type="entry name" value="LARGE RIBOSOMAL SUBUNIT PROTEIN ML45"/>
    <property type="match status" value="1"/>
</dbReference>
<evidence type="ECO:0000313" key="11">
    <source>
        <dbReference type="Ensembl" id="ENSSBOP00000023451.1"/>
    </source>
</evidence>
<evidence type="ECO:0000256" key="3">
    <source>
        <dbReference type="ARBA" id="ARBA00022980"/>
    </source>
</evidence>
<evidence type="ECO:0000256" key="4">
    <source>
        <dbReference type="ARBA" id="ARBA00023128"/>
    </source>
</evidence>
<evidence type="ECO:0000256" key="6">
    <source>
        <dbReference type="ARBA" id="ARBA00038073"/>
    </source>
</evidence>
<proteinExistence type="inferred from homology"/>
<dbReference type="GO" id="GO:1990904">
    <property type="term" value="C:ribonucleoprotein complex"/>
    <property type="evidence" value="ECO:0007669"/>
    <property type="project" value="UniProtKB-KW"/>
</dbReference>
<keyword evidence="3" id="KW-0689">Ribosomal protein</keyword>
<name>A0A2K6TUW0_SAIBB</name>
<dbReference type="Proteomes" id="UP000233220">
    <property type="component" value="Unplaced"/>
</dbReference>
<dbReference type="SMART" id="SM00978">
    <property type="entry name" value="Tim44"/>
    <property type="match status" value="1"/>
</dbReference>
<evidence type="ECO:0000313" key="12">
    <source>
        <dbReference type="Proteomes" id="UP000233220"/>
    </source>
</evidence>
<feature type="domain" description="Tim44-like" evidence="10">
    <location>
        <begin position="73"/>
        <end position="214"/>
    </location>
</feature>
<evidence type="ECO:0000256" key="1">
    <source>
        <dbReference type="ARBA" id="ARBA00004173"/>
    </source>
</evidence>
<evidence type="ECO:0000256" key="7">
    <source>
        <dbReference type="ARBA" id="ARBA00039448"/>
    </source>
</evidence>
<dbReference type="InterPro" id="IPR032710">
    <property type="entry name" value="NTF2-like_dom_sf"/>
</dbReference>
<comment type="similarity">
    <text evidence="6">Belongs to the mitochondrion-specific ribosomal protein mL45 family.</text>
</comment>
<sequence>MAAAIAQGLSRVSRVLGWWSRQVGRNGADRTLGWFPVVILALWKSEAEGWLEPTGIFDSYVPPEGDARISFLSREGLKQKTERMKKTMSSQMSMIFIAFFSSSDHDRLHTLVTEHCFPDMTWDIKYKTVRWSFVESLEPSHVVQVRCSSMVNESNVYGQVTVRMHTRQTLAIYDRFGRLMYGQEDVPKDVLEYVVFEKQLLNPYGSWRMHGKIVPSWAPPKQPIIKTVMIPGPQLKPEEEYEEAQGEAQKPQLA</sequence>
<dbReference type="Gene3D" id="3.10.450.240">
    <property type="match status" value="1"/>
</dbReference>
<dbReference type="FunFam" id="3.10.450.240:FF:000003">
    <property type="entry name" value="39S ribosomal protein L45, mitochondrial"/>
    <property type="match status" value="1"/>
</dbReference>
<dbReference type="GO" id="GO:0005840">
    <property type="term" value="C:ribosome"/>
    <property type="evidence" value="ECO:0007669"/>
    <property type="project" value="UniProtKB-KW"/>
</dbReference>
<keyword evidence="12" id="KW-1185">Reference proteome</keyword>
<dbReference type="Pfam" id="PF04280">
    <property type="entry name" value="Tim44"/>
    <property type="match status" value="1"/>
</dbReference>
<evidence type="ECO:0000256" key="9">
    <source>
        <dbReference type="ARBA" id="ARBA00045355"/>
    </source>
</evidence>
<keyword evidence="4" id="KW-0496">Mitochondrion</keyword>
<evidence type="ECO:0000259" key="10">
    <source>
        <dbReference type="SMART" id="SM00978"/>
    </source>
</evidence>
<comment type="function">
    <text evidence="9">Component of the mitochondrial large ribosomal subunit (mt-LSU). Within the mitochondrial ribosomes, required to direct the nascent polypeptide toward the tunnel exit and position the exit at a distance from the membrane surface.</text>
</comment>
<dbReference type="InterPro" id="IPR051975">
    <property type="entry name" value="mtLSU_mL45"/>
</dbReference>
<dbReference type="STRING" id="39432.ENSSBOP00000023451"/>
<evidence type="ECO:0000256" key="5">
    <source>
        <dbReference type="ARBA" id="ARBA00023274"/>
    </source>
</evidence>
<dbReference type="GeneTree" id="ENSGT00390000012679"/>
<dbReference type="GO" id="GO:0005739">
    <property type="term" value="C:mitochondrion"/>
    <property type="evidence" value="ECO:0007669"/>
    <property type="project" value="UniProtKB-SubCell"/>
</dbReference>
<protein>
    <recommendedName>
        <fullName evidence="7">Large ribosomal subunit protein mL45</fullName>
    </recommendedName>
    <alternativeName>
        <fullName evidence="8">39S ribosomal protein L45, mitochondrial</fullName>
    </alternativeName>
</protein>
<dbReference type="InterPro" id="IPR007379">
    <property type="entry name" value="Tim44-like_dom"/>
</dbReference>
<dbReference type="OMA" id="KFRTIRW"/>
<dbReference type="Ensembl" id="ENSSBOT00000040306.1">
    <property type="protein sequence ID" value="ENSSBOP00000023451.1"/>
    <property type="gene ID" value="ENSSBOG00000028242.1"/>
</dbReference>
<comment type="subcellular location">
    <subcellularLocation>
        <location evidence="1">Mitochondrion</location>
    </subcellularLocation>
</comment>
<gene>
    <name evidence="11" type="primary">MRPL45</name>
</gene>
<reference evidence="11" key="1">
    <citation type="submission" date="2025-08" db="UniProtKB">
        <authorList>
            <consortium name="Ensembl"/>
        </authorList>
    </citation>
    <scope>IDENTIFICATION</scope>
</reference>
<dbReference type="SUPFAM" id="SSF54427">
    <property type="entry name" value="NTF2-like"/>
    <property type="match status" value="1"/>
</dbReference>
<keyword evidence="2" id="KW-0809">Transit peptide</keyword>